<dbReference type="Proteomes" id="UP000677100">
    <property type="component" value="Segment"/>
</dbReference>
<protein>
    <submittedName>
        <fullName evidence="1">Coat protein</fullName>
    </submittedName>
</protein>
<dbReference type="KEGG" id="vg:80397006"/>
<reference evidence="1" key="1">
    <citation type="submission" date="2020-09" db="EMBL/GenBank/DDBJ databases">
        <title>Leviviricetes taxonomy.</title>
        <authorList>
            <person name="Stockdale S.R."/>
            <person name="Callanan J."/>
            <person name="Adriaenssens E.M."/>
            <person name="Kuhn J.H."/>
            <person name="Rumnieks J."/>
            <person name="Shkoporov A."/>
            <person name="Draper L.A."/>
            <person name="Ross P."/>
            <person name="Hill C."/>
        </authorList>
    </citation>
    <scope>NUCLEOTIDE SEQUENCE</scope>
</reference>
<sequence>MTIAFTSPVTGAPQTGLTTPTYTLTADQAPDTVSKQWAVTALGGTQAGVRTHSASDPFTITAFRPKVFQSLGKAHPVTGVVKFIPFNRFLVKTRKGVIPLAGQPVTTYFIDTSFSVPAGSDTADAPNLRAGTSLHIGAIYQQSSGIGDTIVTGLLG</sequence>
<dbReference type="EMBL" id="BK013609">
    <property type="protein sequence ID" value="DAD50724.1"/>
    <property type="molecule type" value="Genomic_RNA"/>
</dbReference>
<evidence type="ECO:0000313" key="1">
    <source>
        <dbReference type="EMBL" id="DAD50724.1"/>
    </source>
</evidence>
<proteinExistence type="predicted"/>
<dbReference type="GO" id="GO:0019028">
    <property type="term" value="C:viral capsid"/>
    <property type="evidence" value="ECO:0007669"/>
    <property type="project" value="UniProtKB-KW"/>
</dbReference>
<gene>
    <name evidence="1" type="primary">SRR6960803_3_3</name>
</gene>
<dbReference type="RefSeq" id="YP_010768810.1">
    <property type="nucleotide sequence ID" value="NC_073796.1"/>
</dbReference>
<evidence type="ECO:0000313" key="2">
    <source>
        <dbReference type="Proteomes" id="UP000677100"/>
    </source>
</evidence>
<keyword evidence="1" id="KW-0167">Capsid protein</keyword>
<dbReference type="GeneID" id="80397006"/>
<keyword evidence="1" id="KW-0946">Virion</keyword>
<name>A0A8S5KZU8_9VIRU</name>
<accession>A0A8S5KZU8</accession>
<organism evidence="1 2">
    <name type="scientific">ssRNA phage SRR6960803_3</name>
    <dbReference type="NCBI Taxonomy" id="2786619"/>
    <lineage>
        <taxon>Viruses</taxon>
        <taxon>Riboviria</taxon>
        <taxon>Orthornavirae</taxon>
        <taxon>Lenarviricota</taxon>
        <taxon>Leviviricetes</taxon>
        <taxon>Norzivirales</taxon>
        <taxon>Atkinsviridae</taxon>
        <taxon>Kihrivirus</taxon>
        <taxon>Kihrivirus limicola</taxon>
    </lineage>
</organism>
<keyword evidence="2" id="KW-1185">Reference proteome</keyword>